<protein>
    <submittedName>
        <fullName evidence="1">Uncharacterized protein</fullName>
    </submittedName>
</protein>
<gene>
    <name evidence="1" type="ORF">CHARACLAT_013604</name>
</gene>
<accession>A0ABU7D1C7</accession>
<evidence type="ECO:0000313" key="2">
    <source>
        <dbReference type="Proteomes" id="UP001352852"/>
    </source>
</evidence>
<comment type="caution">
    <text evidence="1">The sequence shown here is derived from an EMBL/GenBank/DDBJ whole genome shotgun (WGS) entry which is preliminary data.</text>
</comment>
<sequence length="101" mass="11695">MLIWESQCSVLRMITSLLEDRDPLYWTFCYKMTQTKLSGSISSSSVCYERSRVHQQMDCLNTQLPFIPLCFQTEAAVRVTVMLEKTGSKISQHVYRSFATL</sequence>
<evidence type="ECO:0000313" key="1">
    <source>
        <dbReference type="EMBL" id="MED6267568.1"/>
    </source>
</evidence>
<organism evidence="1 2">
    <name type="scientific">Characodon lateralis</name>
    <dbReference type="NCBI Taxonomy" id="208331"/>
    <lineage>
        <taxon>Eukaryota</taxon>
        <taxon>Metazoa</taxon>
        <taxon>Chordata</taxon>
        <taxon>Craniata</taxon>
        <taxon>Vertebrata</taxon>
        <taxon>Euteleostomi</taxon>
        <taxon>Actinopterygii</taxon>
        <taxon>Neopterygii</taxon>
        <taxon>Teleostei</taxon>
        <taxon>Neoteleostei</taxon>
        <taxon>Acanthomorphata</taxon>
        <taxon>Ovalentaria</taxon>
        <taxon>Atherinomorphae</taxon>
        <taxon>Cyprinodontiformes</taxon>
        <taxon>Goodeidae</taxon>
        <taxon>Characodon</taxon>
    </lineage>
</organism>
<name>A0ABU7D1C7_9TELE</name>
<proteinExistence type="predicted"/>
<dbReference type="EMBL" id="JAHUTJ010009184">
    <property type="protein sequence ID" value="MED6267568.1"/>
    <property type="molecule type" value="Genomic_DNA"/>
</dbReference>
<reference evidence="1 2" key="1">
    <citation type="submission" date="2021-06" db="EMBL/GenBank/DDBJ databases">
        <authorList>
            <person name="Palmer J.M."/>
        </authorList>
    </citation>
    <scope>NUCLEOTIDE SEQUENCE [LARGE SCALE GENOMIC DNA]</scope>
    <source>
        <strain evidence="1 2">CL_MEX2019</strain>
        <tissue evidence="1">Muscle</tissue>
    </source>
</reference>
<keyword evidence="2" id="KW-1185">Reference proteome</keyword>
<dbReference type="Proteomes" id="UP001352852">
    <property type="component" value="Unassembled WGS sequence"/>
</dbReference>